<protein>
    <submittedName>
        <fullName evidence="1">Uncharacterized protein</fullName>
    </submittedName>
</protein>
<organism evidence="1">
    <name type="scientific">bioreactor metagenome</name>
    <dbReference type="NCBI Taxonomy" id="1076179"/>
    <lineage>
        <taxon>unclassified sequences</taxon>
        <taxon>metagenomes</taxon>
        <taxon>ecological metagenomes</taxon>
    </lineage>
</organism>
<proteinExistence type="predicted"/>
<comment type="caution">
    <text evidence="1">The sequence shown here is derived from an EMBL/GenBank/DDBJ whole genome shotgun (WGS) entry which is preliminary data.</text>
</comment>
<gene>
    <name evidence="1" type="ORF">SDC9_166959</name>
</gene>
<reference evidence="1" key="1">
    <citation type="submission" date="2019-08" db="EMBL/GenBank/DDBJ databases">
        <authorList>
            <person name="Kucharzyk K."/>
            <person name="Murdoch R.W."/>
            <person name="Higgins S."/>
            <person name="Loffler F."/>
        </authorList>
    </citation>
    <scope>NUCLEOTIDE SEQUENCE</scope>
</reference>
<name>A0A645FYF9_9ZZZZ</name>
<evidence type="ECO:0000313" key="1">
    <source>
        <dbReference type="EMBL" id="MPN19588.1"/>
    </source>
</evidence>
<dbReference type="EMBL" id="VSSQ01067173">
    <property type="protein sequence ID" value="MPN19588.1"/>
    <property type="molecule type" value="Genomic_DNA"/>
</dbReference>
<accession>A0A645FYF9</accession>
<dbReference type="AlphaFoldDB" id="A0A645FYF9"/>
<sequence length="98" mass="11230">MTFGKHVIDVFFHGPRCAHPPAWHLPDNCIGPDEILHFCFYVIIAVRAYDFNIMPEVAQDTVRDLGQGVIQLAIRMAEFFRPVDNQNAAHFVSSRKYV</sequence>